<organism evidence="2 3">
    <name type="scientific">Colletotrichum higginsianum</name>
    <dbReference type="NCBI Taxonomy" id="80884"/>
    <lineage>
        <taxon>Eukaryota</taxon>
        <taxon>Fungi</taxon>
        <taxon>Dikarya</taxon>
        <taxon>Ascomycota</taxon>
        <taxon>Pezizomycotina</taxon>
        <taxon>Sordariomycetes</taxon>
        <taxon>Hypocreomycetidae</taxon>
        <taxon>Glomerellales</taxon>
        <taxon>Glomerellaceae</taxon>
        <taxon>Colletotrichum</taxon>
        <taxon>Colletotrichum destructivum species complex</taxon>
    </lineage>
</organism>
<comment type="caution">
    <text evidence="2">The sequence shown here is derived from an EMBL/GenBank/DDBJ whole genome shotgun (WGS) entry which is preliminary data.</text>
</comment>
<reference evidence="2 3" key="1">
    <citation type="journal article" date="2019" name="Genome Biol. Evol.">
        <title>Genomic Plasticity Mediated by Transposable Elements in the Plant Pathogenic Fungus Colletotrichum higginsianum.</title>
        <authorList>
            <person name="Tsushima A."/>
            <person name="Gan P."/>
            <person name="Kumakura N."/>
            <person name="Narusaka M."/>
            <person name="Takano Y."/>
            <person name="Narusaka Y."/>
            <person name="Shirasu K."/>
        </authorList>
    </citation>
    <scope>NUCLEOTIDE SEQUENCE [LARGE SCALE GENOMIC DNA]</scope>
    <source>
        <strain evidence="2 3">MAFF305635-RFP</strain>
    </source>
</reference>
<sequence>MEIYRLSAVHDASGGIDTKRNIYNDAVDSSPSSSKGSPLYSSWLPLIHNSLSSLLRWTGTYPADVQESHLAFVRDVVVPRLKPPAAADRLHYIGTHSHGIYEASLAFGSHKPARVRFTVQPLVDPSPQRGDPLGQKALRETLDSLASACGADRAWLDAFVDSVFLTAEEEASLVGKAAAAAAGGGGPGAAGGPLRQNGFVAFDLEANMDESGKAATVMKTYLFPQLKAIATGRKTVDTTDSLVRRLAQGDKQMLASWELLKTFLVNDGGEKMNIDFLAIDCLAPSKEPRFKVYVSSHFKSLAGVREAFTLGGLLPRSSADFLPQVWPQLMDMEDVPPAAMEDMEKPLSNPDSHYKGVGFAFSVVPGQAVPQIKMYVPMWQFAHDEAKIVECYQRVLQTQGTMGDYDIGAALEGAFGKQRETGLHTFASIISSAKGLELTTYLGPRIWE</sequence>
<dbReference type="EMBL" id="MWPZ01000010">
    <property type="protein sequence ID" value="TIC91136.1"/>
    <property type="molecule type" value="Genomic_DNA"/>
</dbReference>
<dbReference type="GO" id="GO:0016765">
    <property type="term" value="F:transferase activity, transferring alkyl or aryl (other than methyl) groups"/>
    <property type="evidence" value="ECO:0007669"/>
    <property type="project" value="InterPro"/>
</dbReference>
<dbReference type="PANTHER" id="PTHR40627">
    <property type="entry name" value="INDOLE PRENYLTRANSFERASE TDIB-RELATED"/>
    <property type="match status" value="1"/>
</dbReference>
<gene>
    <name evidence="2" type="ORF">CH35J_011116</name>
</gene>
<dbReference type="NCBIfam" id="TIGR03429">
    <property type="entry name" value="arom_pren_DMATS"/>
    <property type="match status" value="1"/>
</dbReference>
<dbReference type="SFLD" id="SFLDG01162">
    <property type="entry name" value="I"/>
    <property type="match status" value="1"/>
</dbReference>
<accession>A0A4T0VHB6</accession>
<dbReference type="GO" id="GO:0009820">
    <property type="term" value="P:alkaloid metabolic process"/>
    <property type="evidence" value="ECO:0007669"/>
    <property type="project" value="InterPro"/>
</dbReference>
<dbReference type="InterPro" id="IPR033964">
    <property type="entry name" value="ABBA"/>
</dbReference>
<evidence type="ECO:0000256" key="1">
    <source>
        <dbReference type="ARBA" id="ARBA00022679"/>
    </source>
</evidence>
<proteinExistence type="predicted"/>
<dbReference type="Proteomes" id="UP000305883">
    <property type="component" value="Unassembled WGS sequence"/>
</dbReference>
<dbReference type="InterPro" id="IPR017795">
    <property type="entry name" value="ABBA_NscD-like"/>
</dbReference>
<keyword evidence="1 2" id="KW-0808">Transferase</keyword>
<dbReference type="Pfam" id="PF11991">
    <property type="entry name" value="Trp_DMAT"/>
    <property type="match status" value="1"/>
</dbReference>
<evidence type="ECO:0000313" key="2">
    <source>
        <dbReference type="EMBL" id="TIC91136.1"/>
    </source>
</evidence>
<dbReference type="AlphaFoldDB" id="A0A4T0VHB6"/>
<name>A0A4T0VHB6_9PEZI</name>
<dbReference type="OrthoDB" id="5392033at2759"/>
<dbReference type="CDD" id="cd13929">
    <property type="entry name" value="PT-DMATS_CymD"/>
    <property type="match status" value="1"/>
</dbReference>
<dbReference type="PANTHER" id="PTHR40627:SF5">
    <property type="entry name" value="INDOLE PRENYLTRANSFERASE TDIB"/>
    <property type="match status" value="1"/>
</dbReference>
<protein>
    <submittedName>
        <fullName evidence="2">Indole prenyltransferase tdiB</fullName>
    </submittedName>
</protein>
<evidence type="ECO:0000313" key="3">
    <source>
        <dbReference type="Proteomes" id="UP000305883"/>
    </source>
</evidence>
<dbReference type="SFLD" id="SFLDS00036">
    <property type="entry name" value="Aromatic_Prenyltransferase"/>
    <property type="match status" value="1"/>
</dbReference>